<protein>
    <submittedName>
        <fullName evidence="1">Uncharacterized protein</fullName>
    </submittedName>
</protein>
<organism evidence="1">
    <name type="scientific">Myoviridae sp. ctYA416</name>
    <dbReference type="NCBI Taxonomy" id="2825125"/>
    <lineage>
        <taxon>Viruses</taxon>
        <taxon>Duplodnaviria</taxon>
        <taxon>Heunggongvirae</taxon>
        <taxon>Uroviricota</taxon>
        <taxon>Caudoviricetes</taxon>
    </lineage>
</organism>
<reference evidence="1" key="1">
    <citation type="journal article" date="2021" name="Proc. Natl. Acad. Sci. U.S.A.">
        <title>A Catalog of Tens of Thousands of Viruses from Human Metagenomes Reveals Hidden Associations with Chronic Diseases.</title>
        <authorList>
            <person name="Tisza M.J."/>
            <person name="Buck C.B."/>
        </authorList>
    </citation>
    <scope>NUCLEOTIDE SEQUENCE</scope>
    <source>
        <strain evidence="1">CtYA416</strain>
    </source>
</reference>
<accession>A0A8S5UTK5</accession>
<name>A0A8S5UTK5_9CAUD</name>
<evidence type="ECO:0000313" key="1">
    <source>
        <dbReference type="EMBL" id="DAF97779.1"/>
    </source>
</evidence>
<dbReference type="EMBL" id="BK016136">
    <property type="protein sequence ID" value="DAF97779.1"/>
    <property type="molecule type" value="Genomic_DNA"/>
</dbReference>
<sequence length="217" mass="25196">MTYEEKLKNVLAKYSAIKNLDKKEIGRQLTKVIGDELDVELLASSKNILTLFQDIITFDDKLLSRLRETDWYGEWLLSNGIVVGPYLDPSNYFEYSEEERLTCLIHGKPTSEEFKYSLEDIIKENGASFLLKAVNKYCLEHGFFKHKDIDMIPLLTYANSYMDKMIVSASALIINKENALYLDKETKESMPFQESLKKFGPLPQLEWILMDVRTRGR</sequence>
<proteinExistence type="predicted"/>